<evidence type="ECO:0000313" key="3">
    <source>
        <dbReference type="EMBL" id="PKU93926.1"/>
    </source>
</evidence>
<dbReference type="PANTHER" id="PTHR45947">
    <property type="entry name" value="SULFOQUINOVOSYL TRANSFERASE SQD2"/>
    <property type="match status" value="1"/>
</dbReference>
<dbReference type="AlphaFoldDB" id="A0A2N3QQD2"/>
<dbReference type="SUPFAM" id="SSF53756">
    <property type="entry name" value="UDP-Glycosyltransferase/glycogen phosphorylase"/>
    <property type="match status" value="1"/>
</dbReference>
<dbReference type="GO" id="GO:0016757">
    <property type="term" value="F:glycosyltransferase activity"/>
    <property type="evidence" value="ECO:0007669"/>
    <property type="project" value="InterPro"/>
</dbReference>
<gene>
    <name evidence="3" type="ORF">CQR56_1728</name>
</gene>
<dbReference type="Proteomes" id="UP000233783">
    <property type="component" value="Unassembled WGS sequence"/>
</dbReference>
<name>A0A2N3QQD2_9BIFI</name>
<dbReference type="EMBL" id="PCHB01000025">
    <property type="protein sequence ID" value="PKU93926.1"/>
    <property type="molecule type" value="Genomic_DNA"/>
</dbReference>
<organism evidence="3 4">
    <name type="scientific">Bifidobacterium pseudolongum subsp. globosum</name>
    <dbReference type="NCBI Taxonomy" id="1690"/>
    <lineage>
        <taxon>Bacteria</taxon>
        <taxon>Bacillati</taxon>
        <taxon>Actinomycetota</taxon>
        <taxon>Actinomycetes</taxon>
        <taxon>Bifidobacteriales</taxon>
        <taxon>Bifidobacteriaceae</taxon>
        <taxon>Bifidobacterium</taxon>
    </lineage>
</organism>
<protein>
    <submittedName>
        <fullName evidence="3">Capsular polysaccharide biosynthesis protein Cps4H</fullName>
    </submittedName>
</protein>
<sequence>MLKILVVGMTENPGGIESVVMNYFRNADSNKLHFDFLSTFPHVAYESEILGAGSSIVSLPSRHAKPITFGRRLDFFMKEHAAEYDAIWVNLCNLVNIDFLKAAKRHGIARRIIHCHNSQNMEGPLKNMVHAIHRGRITEYATDFWTCSEEATPWFYGESIRSNPAYAYIPNAIDPEEVRFDRERRDTVRKEMGWEGKKVLGNVARLHPQKNQSFLLESLAPLLKKDSTFQLVLVGDGILRDDLQQQAEELEIRHKVEFLGLRADVKDLYQGMDVFLLPSEYEGVSMSFLEAQANGLPCLISDTLSDEGIVNGSVQKLPIDASGAQAWRSAVQDLSSDNSMRGLTALRGSAYDIHVQVQNLQSRLSQKS</sequence>
<accession>A0A2N3QQD2</accession>
<dbReference type="Pfam" id="PF00534">
    <property type="entry name" value="Glycos_transf_1"/>
    <property type="match status" value="1"/>
</dbReference>
<dbReference type="InterPro" id="IPR001296">
    <property type="entry name" value="Glyco_trans_1"/>
</dbReference>
<feature type="domain" description="Glycosyl transferase family 1" evidence="2">
    <location>
        <begin position="186"/>
        <end position="341"/>
    </location>
</feature>
<dbReference type="PANTHER" id="PTHR45947:SF3">
    <property type="entry name" value="SULFOQUINOVOSYL TRANSFERASE SQD2"/>
    <property type="match status" value="1"/>
</dbReference>
<evidence type="ECO:0000313" key="4">
    <source>
        <dbReference type="Proteomes" id="UP000233783"/>
    </source>
</evidence>
<evidence type="ECO:0000259" key="2">
    <source>
        <dbReference type="Pfam" id="PF00534"/>
    </source>
</evidence>
<keyword evidence="1" id="KW-0808">Transferase</keyword>
<dbReference type="InterPro" id="IPR050194">
    <property type="entry name" value="Glycosyltransferase_grp1"/>
</dbReference>
<proteinExistence type="predicted"/>
<dbReference type="Gene3D" id="3.40.50.2000">
    <property type="entry name" value="Glycogen Phosphorylase B"/>
    <property type="match status" value="2"/>
</dbReference>
<comment type="caution">
    <text evidence="3">The sequence shown here is derived from an EMBL/GenBank/DDBJ whole genome shotgun (WGS) entry which is preliminary data.</text>
</comment>
<evidence type="ECO:0000256" key="1">
    <source>
        <dbReference type="ARBA" id="ARBA00022679"/>
    </source>
</evidence>
<reference evidence="3 4" key="1">
    <citation type="submission" date="2017-10" db="EMBL/GenBank/DDBJ databases">
        <title>Bifidobacterium genomics.</title>
        <authorList>
            <person name="Lugli G.A."/>
            <person name="Milani C."/>
            <person name="Mancabelli L."/>
        </authorList>
    </citation>
    <scope>NUCLEOTIDE SEQUENCE [LARGE SCALE GENOMIC DNA]</scope>
    <source>
        <strain evidence="3 4">1744B</strain>
    </source>
</reference>